<sequence>MTMPNIFKVPRNRKALDQLYLTGKSPHSNELEGAYTVQMLTGIIPDFSWLGHTKNFRHTANGVEGENRFGAGFKWGKFRVQEQNWPNGTQTVIDYAQPSNLFSRGIRDTLVIVEPGRVYLGKFYYVVGGKPRFFGYFLLIKQE</sequence>
<gene>
    <name evidence="1" type="ORF">UX53_C0049G0005</name>
</gene>
<dbReference type="EMBL" id="LCMO01000049">
    <property type="protein sequence ID" value="KKU37471.1"/>
    <property type="molecule type" value="Genomic_DNA"/>
</dbReference>
<organism evidence="1 2">
    <name type="scientific">Candidatus Azambacteria bacterium GW2011_GWB2_46_37</name>
    <dbReference type="NCBI Taxonomy" id="1618618"/>
    <lineage>
        <taxon>Bacteria</taxon>
        <taxon>Candidatus Azamiibacteriota</taxon>
    </lineage>
</organism>
<dbReference type="AlphaFoldDB" id="A0A0G1PXA8"/>
<accession>A0A0G1PXA8</accession>
<evidence type="ECO:0000313" key="2">
    <source>
        <dbReference type="Proteomes" id="UP000033818"/>
    </source>
</evidence>
<dbReference type="Proteomes" id="UP000033818">
    <property type="component" value="Unassembled WGS sequence"/>
</dbReference>
<name>A0A0G1PXA8_9BACT</name>
<comment type="caution">
    <text evidence="1">The sequence shown here is derived from an EMBL/GenBank/DDBJ whole genome shotgun (WGS) entry which is preliminary data.</text>
</comment>
<evidence type="ECO:0000313" key="1">
    <source>
        <dbReference type="EMBL" id="KKU37471.1"/>
    </source>
</evidence>
<proteinExistence type="predicted"/>
<protein>
    <submittedName>
        <fullName evidence="1">Uncharacterized protein</fullName>
    </submittedName>
</protein>
<reference evidence="1 2" key="1">
    <citation type="journal article" date="2015" name="Nature">
        <title>rRNA introns, odd ribosomes, and small enigmatic genomes across a large radiation of phyla.</title>
        <authorList>
            <person name="Brown C.T."/>
            <person name="Hug L.A."/>
            <person name="Thomas B.C."/>
            <person name="Sharon I."/>
            <person name="Castelle C.J."/>
            <person name="Singh A."/>
            <person name="Wilkins M.J."/>
            <person name="Williams K.H."/>
            <person name="Banfield J.F."/>
        </authorList>
    </citation>
    <scope>NUCLEOTIDE SEQUENCE [LARGE SCALE GENOMIC DNA]</scope>
</reference>